<organism evidence="5 6">
    <name type="scientific">Psychrosphaera haliotis</name>
    <dbReference type="NCBI Taxonomy" id="555083"/>
    <lineage>
        <taxon>Bacteria</taxon>
        <taxon>Pseudomonadati</taxon>
        <taxon>Pseudomonadota</taxon>
        <taxon>Gammaproteobacteria</taxon>
        <taxon>Alteromonadales</taxon>
        <taxon>Pseudoalteromonadaceae</taxon>
        <taxon>Psychrosphaera</taxon>
    </lineage>
</organism>
<dbReference type="GO" id="GO:0052621">
    <property type="term" value="F:diguanylate cyclase activity"/>
    <property type="evidence" value="ECO:0007669"/>
    <property type="project" value="UniProtKB-EC"/>
</dbReference>
<comment type="catalytic activity">
    <reaction evidence="3">
        <text>2 GTP = 3',3'-c-di-GMP + 2 diphosphate</text>
        <dbReference type="Rhea" id="RHEA:24898"/>
        <dbReference type="ChEBI" id="CHEBI:33019"/>
        <dbReference type="ChEBI" id="CHEBI:37565"/>
        <dbReference type="ChEBI" id="CHEBI:58805"/>
        <dbReference type="EC" id="2.7.7.65"/>
    </reaction>
</comment>
<dbReference type="Proteomes" id="UP000439994">
    <property type="component" value="Unassembled WGS sequence"/>
</dbReference>
<sequence>MIHTSSFDLEEHLNSESILADITEGAAIVSLDGWVERYNTNAKTALKQLGEKYHLSEIVTEISRFKSFAGIKKQALSMTGLQVCRLKNIDDENEYLTYFSSLRSRVNNKVVAILLQFDFKVSRYNQVVQKHAIELKEHARLIRKYQSDGIHDPLTGLKNRRYMDEYLVSQCELNNRHQVPATLAIVDIDFFKKVNDTYGHHVGDQVIRAVSDELLGRARESDVVCRWGGEEFCLFLNHVDGKPAEKVLNQIRENIKGIKVDVGGQHLSITASIGAAALIKDEKVTVLFERADHALYKAKDNGRNKVVYY</sequence>
<dbReference type="PANTHER" id="PTHR45138:SF9">
    <property type="entry name" value="DIGUANYLATE CYCLASE DGCM-RELATED"/>
    <property type="match status" value="1"/>
</dbReference>
<evidence type="ECO:0000313" key="5">
    <source>
        <dbReference type="EMBL" id="MUH71212.1"/>
    </source>
</evidence>
<dbReference type="AlphaFoldDB" id="A0A6N8F8M9"/>
<dbReference type="PANTHER" id="PTHR45138">
    <property type="entry name" value="REGULATORY COMPONENTS OF SENSORY TRANSDUCTION SYSTEM"/>
    <property type="match status" value="1"/>
</dbReference>
<dbReference type="SMART" id="SM00267">
    <property type="entry name" value="GGDEF"/>
    <property type="match status" value="1"/>
</dbReference>
<evidence type="ECO:0000256" key="1">
    <source>
        <dbReference type="ARBA" id="ARBA00001946"/>
    </source>
</evidence>
<evidence type="ECO:0000313" key="6">
    <source>
        <dbReference type="Proteomes" id="UP000439994"/>
    </source>
</evidence>
<evidence type="ECO:0000259" key="4">
    <source>
        <dbReference type="PROSITE" id="PS50887"/>
    </source>
</evidence>
<comment type="caution">
    <text evidence="5">The sequence shown here is derived from an EMBL/GenBank/DDBJ whole genome shotgun (WGS) entry which is preliminary data.</text>
</comment>
<dbReference type="Pfam" id="PF00990">
    <property type="entry name" value="GGDEF"/>
    <property type="match status" value="1"/>
</dbReference>
<name>A0A6N8F8M9_9GAMM</name>
<dbReference type="PROSITE" id="PS50887">
    <property type="entry name" value="GGDEF"/>
    <property type="match status" value="1"/>
</dbReference>
<dbReference type="RefSeq" id="WP_155693738.1">
    <property type="nucleotide sequence ID" value="NZ_WOCD01000001.1"/>
</dbReference>
<dbReference type="InterPro" id="IPR029787">
    <property type="entry name" value="Nucleotide_cyclase"/>
</dbReference>
<reference evidence="5 6" key="1">
    <citation type="submission" date="2019-11" db="EMBL/GenBank/DDBJ databases">
        <title>P. haliotis isolates from Z. marina roots.</title>
        <authorList>
            <person name="Cohen M."/>
            <person name="Jospin G."/>
            <person name="Eisen J.A."/>
            <person name="Coil D.A."/>
        </authorList>
    </citation>
    <scope>NUCLEOTIDE SEQUENCE [LARGE SCALE GENOMIC DNA]</scope>
    <source>
        <strain evidence="5 6">UCD-MCMsp1aY</strain>
    </source>
</reference>
<dbReference type="InterPro" id="IPR043128">
    <property type="entry name" value="Rev_trsase/Diguanyl_cyclase"/>
</dbReference>
<dbReference type="FunFam" id="3.30.70.270:FF:000001">
    <property type="entry name" value="Diguanylate cyclase domain protein"/>
    <property type="match status" value="1"/>
</dbReference>
<accession>A0A6N8F8M9</accession>
<keyword evidence="6" id="KW-1185">Reference proteome</keyword>
<dbReference type="Gene3D" id="3.30.70.270">
    <property type="match status" value="1"/>
</dbReference>
<dbReference type="CDD" id="cd01949">
    <property type="entry name" value="GGDEF"/>
    <property type="match status" value="1"/>
</dbReference>
<dbReference type="InterPro" id="IPR050469">
    <property type="entry name" value="Diguanylate_Cyclase"/>
</dbReference>
<protein>
    <recommendedName>
        <fullName evidence="2">diguanylate cyclase</fullName>
        <ecNumber evidence="2">2.7.7.65</ecNumber>
    </recommendedName>
</protein>
<proteinExistence type="predicted"/>
<comment type="cofactor">
    <cofactor evidence="1">
        <name>Mg(2+)</name>
        <dbReference type="ChEBI" id="CHEBI:18420"/>
    </cofactor>
</comment>
<evidence type="ECO:0000256" key="2">
    <source>
        <dbReference type="ARBA" id="ARBA00012528"/>
    </source>
</evidence>
<gene>
    <name evidence="5" type="ORF">GNP35_01120</name>
</gene>
<dbReference type="EMBL" id="WOCD01000001">
    <property type="protein sequence ID" value="MUH71212.1"/>
    <property type="molecule type" value="Genomic_DNA"/>
</dbReference>
<dbReference type="GO" id="GO:0005886">
    <property type="term" value="C:plasma membrane"/>
    <property type="evidence" value="ECO:0007669"/>
    <property type="project" value="TreeGrafter"/>
</dbReference>
<dbReference type="SUPFAM" id="SSF55073">
    <property type="entry name" value="Nucleotide cyclase"/>
    <property type="match status" value="1"/>
</dbReference>
<feature type="domain" description="GGDEF" evidence="4">
    <location>
        <begin position="179"/>
        <end position="309"/>
    </location>
</feature>
<dbReference type="OrthoDB" id="9812260at2"/>
<dbReference type="EC" id="2.7.7.65" evidence="2"/>
<dbReference type="GO" id="GO:1902201">
    <property type="term" value="P:negative regulation of bacterial-type flagellum-dependent cell motility"/>
    <property type="evidence" value="ECO:0007669"/>
    <property type="project" value="TreeGrafter"/>
</dbReference>
<evidence type="ECO:0000256" key="3">
    <source>
        <dbReference type="ARBA" id="ARBA00034247"/>
    </source>
</evidence>
<dbReference type="InterPro" id="IPR000160">
    <property type="entry name" value="GGDEF_dom"/>
</dbReference>
<dbReference type="NCBIfam" id="TIGR00254">
    <property type="entry name" value="GGDEF"/>
    <property type="match status" value="1"/>
</dbReference>
<dbReference type="GO" id="GO:0043709">
    <property type="term" value="P:cell adhesion involved in single-species biofilm formation"/>
    <property type="evidence" value="ECO:0007669"/>
    <property type="project" value="TreeGrafter"/>
</dbReference>